<feature type="transmembrane region" description="Helical" evidence="1">
    <location>
        <begin position="55"/>
        <end position="78"/>
    </location>
</feature>
<gene>
    <name evidence="2" type="ORF">ERHA53_21590</name>
</gene>
<feature type="transmembrane region" description="Helical" evidence="1">
    <location>
        <begin position="12"/>
        <end position="35"/>
    </location>
</feature>
<evidence type="ECO:0000256" key="1">
    <source>
        <dbReference type="SAM" id="Phobius"/>
    </source>
</evidence>
<organism evidence="2 3">
    <name type="scientific">Erwinia rhapontici</name>
    <name type="common">Pectobacterium rhapontici</name>
    <dbReference type="NCBI Taxonomy" id="55212"/>
    <lineage>
        <taxon>Bacteria</taxon>
        <taxon>Pseudomonadati</taxon>
        <taxon>Pseudomonadota</taxon>
        <taxon>Gammaproteobacteria</taxon>
        <taxon>Enterobacterales</taxon>
        <taxon>Erwiniaceae</taxon>
        <taxon>Erwinia</taxon>
    </lineage>
</organism>
<keyword evidence="1" id="KW-0812">Transmembrane</keyword>
<dbReference type="Proteomes" id="UP000677515">
    <property type="component" value="Chromosome"/>
</dbReference>
<evidence type="ECO:0000313" key="3">
    <source>
        <dbReference type="Proteomes" id="UP000677515"/>
    </source>
</evidence>
<keyword evidence="1" id="KW-1133">Transmembrane helix</keyword>
<keyword evidence="1" id="KW-0472">Membrane</keyword>
<evidence type="ECO:0000313" key="2">
    <source>
        <dbReference type="EMBL" id="BCQ34816.1"/>
    </source>
</evidence>
<feature type="transmembrane region" description="Helical" evidence="1">
    <location>
        <begin position="90"/>
        <end position="108"/>
    </location>
</feature>
<name>A0ABN6DJG5_ERWRD</name>
<feature type="transmembrane region" description="Helical" evidence="1">
    <location>
        <begin position="114"/>
        <end position="133"/>
    </location>
</feature>
<reference evidence="2 3" key="1">
    <citation type="submission" date="2021-01" db="EMBL/GenBank/DDBJ databases">
        <title>Complete genome sequence of Erwinia rhapontici MAFF 311153.</title>
        <authorList>
            <person name="Morohoshi T."/>
            <person name="Someya N."/>
        </authorList>
    </citation>
    <scope>NUCLEOTIDE SEQUENCE [LARGE SCALE GENOMIC DNA]</scope>
    <source>
        <strain evidence="2 3">MAFF 311153</strain>
    </source>
</reference>
<dbReference type="InterPro" id="IPR019690">
    <property type="entry name" value="DUF2569"/>
</dbReference>
<protein>
    <submittedName>
        <fullName evidence="2">Membrane protein</fullName>
    </submittedName>
</protein>
<dbReference type="RefSeq" id="WP_133845189.1">
    <property type="nucleotide sequence ID" value="NZ_AP024329.1"/>
</dbReference>
<sequence>MPVNSKPRLGGWLFVPLTWLVLVVMNMILVLIIYGGGLIGPAFRSALTNLPSSALLLWGAFLLTTILMLSYSTWIIWMFCKRSPRLPRHYIIWLLINVLLALKAFLFAPVEDSAVVNSLLLALLAASVFVPYFKRSQRVKNTFIAP</sequence>
<proteinExistence type="predicted"/>
<keyword evidence="3" id="KW-1185">Reference proteome</keyword>
<dbReference type="EMBL" id="AP024329">
    <property type="protein sequence ID" value="BCQ34816.1"/>
    <property type="molecule type" value="Genomic_DNA"/>
</dbReference>
<accession>A0ABN6DJG5</accession>
<dbReference type="Pfam" id="PF10754">
    <property type="entry name" value="DUF2569"/>
    <property type="match status" value="1"/>
</dbReference>